<name>A0A9P4YYK6_9HYPO</name>
<dbReference type="GO" id="GO:0000435">
    <property type="term" value="P:positive regulation of transcription from RNA polymerase II promoter by galactose"/>
    <property type="evidence" value="ECO:0007669"/>
    <property type="project" value="TreeGrafter"/>
</dbReference>
<evidence type="ECO:0000313" key="7">
    <source>
        <dbReference type="Proteomes" id="UP000749293"/>
    </source>
</evidence>
<proteinExistence type="predicted"/>
<organism evidence="6 7">
    <name type="scientific">Geosmithia morbida</name>
    <dbReference type="NCBI Taxonomy" id="1094350"/>
    <lineage>
        <taxon>Eukaryota</taxon>
        <taxon>Fungi</taxon>
        <taxon>Dikarya</taxon>
        <taxon>Ascomycota</taxon>
        <taxon>Pezizomycotina</taxon>
        <taxon>Sordariomycetes</taxon>
        <taxon>Hypocreomycetidae</taxon>
        <taxon>Hypocreales</taxon>
        <taxon>Bionectriaceae</taxon>
        <taxon>Geosmithia</taxon>
    </lineage>
</organism>
<dbReference type="AlphaFoldDB" id="A0A9P4YYK6"/>
<dbReference type="EMBL" id="JAANYQ010000003">
    <property type="protein sequence ID" value="KAF4125466.1"/>
    <property type="molecule type" value="Genomic_DNA"/>
</dbReference>
<evidence type="ECO:0000256" key="1">
    <source>
        <dbReference type="ARBA" id="ARBA00023015"/>
    </source>
</evidence>
<feature type="domain" description="Xylanolytic transcriptional activator regulatory" evidence="5">
    <location>
        <begin position="213"/>
        <end position="289"/>
    </location>
</feature>
<dbReference type="GO" id="GO:0005634">
    <property type="term" value="C:nucleus"/>
    <property type="evidence" value="ECO:0007669"/>
    <property type="project" value="TreeGrafter"/>
</dbReference>
<dbReference type="OrthoDB" id="3364175at2759"/>
<comment type="caution">
    <text evidence="6">The sequence shown here is derived from an EMBL/GenBank/DDBJ whole genome shotgun (WGS) entry which is preliminary data.</text>
</comment>
<dbReference type="GeneID" id="55970534"/>
<accession>A0A9P4YYK6</accession>
<evidence type="ECO:0000256" key="3">
    <source>
        <dbReference type="ARBA" id="ARBA00023242"/>
    </source>
</evidence>
<keyword evidence="7" id="KW-1185">Reference proteome</keyword>
<dbReference type="GO" id="GO:0006351">
    <property type="term" value="P:DNA-templated transcription"/>
    <property type="evidence" value="ECO:0007669"/>
    <property type="project" value="InterPro"/>
</dbReference>
<evidence type="ECO:0000256" key="4">
    <source>
        <dbReference type="SAM" id="MobiDB-lite"/>
    </source>
</evidence>
<feature type="region of interest" description="Disordered" evidence="4">
    <location>
        <begin position="66"/>
        <end position="93"/>
    </location>
</feature>
<dbReference type="SMART" id="SM00906">
    <property type="entry name" value="Fungal_trans"/>
    <property type="match status" value="1"/>
</dbReference>
<dbReference type="InterPro" id="IPR007219">
    <property type="entry name" value="XnlR_reg_dom"/>
</dbReference>
<dbReference type="Proteomes" id="UP000749293">
    <property type="component" value="Unassembled WGS sequence"/>
</dbReference>
<keyword evidence="2" id="KW-0804">Transcription</keyword>
<keyword evidence="1" id="KW-0805">Transcription regulation</keyword>
<dbReference type="InterPro" id="IPR051127">
    <property type="entry name" value="Fungal_SecMet_Regulators"/>
</dbReference>
<dbReference type="GO" id="GO:0000981">
    <property type="term" value="F:DNA-binding transcription factor activity, RNA polymerase II-specific"/>
    <property type="evidence" value="ECO:0007669"/>
    <property type="project" value="TreeGrafter"/>
</dbReference>
<sequence>MIDDPPLNDFEWCEREVDQHVHGLSPDAAPVHESPRSDGMASLSVAERETGYLGVASGAALLRLLDPRQDTSSPSPRTWRTPKFVSGRKKTSRPVLLQSPNPNRHISEAMIDAYFRLYHVHYPIIHEPTFRAQYSEVIHRPHGSCWTVLAYIVAAIGAWSSSSSSGESLDLALFSHARSMLDFNFLEVGNLSLVQALTLASNYQQKRDKPNSGYNYLGLAVRMAMGLGLHKEFQGWSISPLTMEIRRRVWWSLCVFDVGATITFSRPEVWPYKGVEDLTAASQSYPPESHHMTPYTAVATQARFHVATHACYERVISKPQPSSDALLTLDAQAIEPWIADVPSYFAEDATVPHRYALSHAIKSWRLMNLRIIMYRPFVIRKMLKRSSSTEVGDMTAFHRCLDDVRSTINLISDYWRHHEHNFLTAWYSLYFLFQATLIPCICLRNAPNTSEVDDWRAQIGAASNTIAAMAEVNSSATRCHRIILNLCGKYLDEAETGIRSGPEYPSSSGDATDVTRHAAVISPEALADSHRMTGSEAPQASHNPMIGLMWPHVPPLDAVDMTMGDEMGWMDLLAGGGNDL</sequence>
<evidence type="ECO:0000313" key="6">
    <source>
        <dbReference type="EMBL" id="KAF4125466.1"/>
    </source>
</evidence>
<gene>
    <name evidence="6" type="ORF">GMORB2_4306</name>
</gene>
<dbReference type="PANTHER" id="PTHR47424:SF2">
    <property type="entry name" value="TRANSCRIPTION FACTOR DOMAIN-CONTAINING PROTEIN-RELATED"/>
    <property type="match status" value="1"/>
</dbReference>
<dbReference type="RefSeq" id="XP_035324118.1">
    <property type="nucleotide sequence ID" value="XM_035466281.1"/>
</dbReference>
<dbReference type="PANTHER" id="PTHR47424">
    <property type="entry name" value="REGULATORY PROTEIN GAL4"/>
    <property type="match status" value="1"/>
</dbReference>
<dbReference type="GO" id="GO:0000978">
    <property type="term" value="F:RNA polymerase II cis-regulatory region sequence-specific DNA binding"/>
    <property type="evidence" value="ECO:0007669"/>
    <property type="project" value="TreeGrafter"/>
</dbReference>
<evidence type="ECO:0000259" key="5">
    <source>
        <dbReference type="SMART" id="SM00906"/>
    </source>
</evidence>
<dbReference type="GO" id="GO:0008270">
    <property type="term" value="F:zinc ion binding"/>
    <property type="evidence" value="ECO:0007669"/>
    <property type="project" value="InterPro"/>
</dbReference>
<keyword evidence="3" id="KW-0539">Nucleus</keyword>
<evidence type="ECO:0000256" key="2">
    <source>
        <dbReference type="ARBA" id="ARBA00023163"/>
    </source>
</evidence>
<reference evidence="6" key="1">
    <citation type="submission" date="2020-03" db="EMBL/GenBank/DDBJ databases">
        <title>Site-based positive gene gene selection in Geosmithia morbida across the United States reveals a broad range of putative effectors and factors for local host and environmental adapation.</title>
        <authorList>
            <person name="Onufrak A."/>
            <person name="Murdoch R.W."/>
            <person name="Gazis R."/>
            <person name="Huff M."/>
            <person name="Staton M."/>
            <person name="Klingeman W."/>
            <person name="Hadziabdic D."/>
        </authorList>
    </citation>
    <scope>NUCLEOTIDE SEQUENCE</scope>
    <source>
        <strain evidence="6">1262</strain>
    </source>
</reference>
<dbReference type="Pfam" id="PF04082">
    <property type="entry name" value="Fungal_trans"/>
    <property type="match status" value="1"/>
</dbReference>
<dbReference type="CDD" id="cd12148">
    <property type="entry name" value="fungal_TF_MHR"/>
    <property type="match status" value="1"/>
</dbReference>
<protein>
    <submittedName>
        <fullName evidence="6">Fungal trans</fullName>
    </submittedName>
</protein>